<name>A0AA38VQ01_9PEZI</name>
<accession>A0AA38VQ01</accession>
<feature type="region of interest" description="Disordered" evidence="1">
    <location>
        <begin position="33"/>
        <end position="69"/>
    </location>
</feature>
<sequence length="69" mass="7930">MKCWDGRDECLWWRVPNTLQVKPGHVEELVNGCERGRSEDNNNDKTRVQLPPGEKLPDADKFFGADFPS</sequence>
<dbReference type="AlphaFoldDB" id="A0AA38VQ01"/>
<evidence type="ECO:0000313" key="2">
    <source>
        <dbReference type="EMBL" id="KAJ9156726.1"/>
    </source>
</evidence>
<reference evidence="2" key="1">
    <citation type="submission" date="2022-07" db="EMBL/GenBank/DDBJ databases">
        <title>Fungi with potential for degradation of polypropylene.</title>
        <authorList>
            <person name="Gostincar C."/>
        </authorList>
    </citation>
    <scope>NUCLEOTIDE SEQUENCE</scope>
    <source>
        <strain evidence="2">EXF-13308</strain>
    </source>
</reference>
<dbReference type="Proteomes" id="UP001174694">
    <property type="component" value="Unassembled WGS sequence"/>
</dbReference>
<proteinExistence type="predicted"/>
<organism evidence="2 3">
    <name type="scientific">Pleurostoma richardsiae</name>
    <dbReference type="NCBI Taxonomy" id="41990"/>
    <lineage>
        <taxon>Eukaryota</taxon>
        <taxon>Fungi</taxon>
        <taxon>Dikarya</taxon>
        <taxon>Ascomycota</taxon>
        <taxon>Pezizomycotina</taxon>
        <taxon>Sordariomycetes</taxon>
        <taxon>Sordariomycetidae</taxon>
        <taxon>Calosphaeriales</taxon>
        <taxon>Pleurostomataceae</taxon>
        <taxon>Pleurostoma</taxon>
    </lineage>
</organism>
<comment type="caution">
    <text evidence="2">The sequence shown here is derived from an EMBL/GenBank/DDBJ whole genome shotgun (WGS) entry which is preliminary data.</text>
</comment>
<gene>
    <name evidence="2" type="ORF">NKR23_g1451</name>
</gene>
<protein>
    <submittedName>
        <fullName evidence="2">Uncharacterized protein</fullName>
    </submittedName>
</protein>
<dbReference type="EMBL" id="JANBVO010000002">
    <property type="protein sequence ID" value="KAJ9156726.1"/>
    <property type="molecule type" value="Genomic_DNA"/>
</dbReference>
<keyword evidence="3" id="KW-1185">Reference proteome</keyword>
<evidence type="ECO:0000313" key="3">
    <source>
        <dbReference type="Proteomes" id="UP001174694"/>
    </source>
</evidence>
<evidence type="ECO:0000256" key="1">
    <source>
        <dbReference type="SAM" id="MobiDB-lite"/>
    </source>
</evidence>
<feature type="compositionally biased region" description="Basic and acidic residues" evidence="1">
    <location>
        <begin position="33"/>
        <end position="47"/>
    </location>
</feature>